<protein>
    <recommendedName>
        <fullName evidence="3">Beta-hydroxyacyl-ACP dehydratase</fullName>
    </recommendedName>
</protein>
<dbReference type="AlphaFoldDB" id="A0A229UT34"/>
<accession>A0A229UT34</accession>
<proteinExistence type="predicted"/>
<name>A0A229UT34_9BACL</name>
<evidence type="ECO:0008006" key="3">
    <source>
        <dbReference type="Google" id="ProtNLM"/>
    </source>
</evidence>
<gene>
    <name evidence="1" type="ORF">CF651_10135</name>
</gene>
<dbReference type="Proteomes" id="UP000215509">
    <property type="component" value="Unassembled WGS sequence"/>
</dbReference>
<evidence type="ECO:0000313" key="2">
    <source>
        <dbReference type="Proteomes" id="UP000215509"/>
    </source>
</evidence>
<sequence>MYTYNDIINILAPHTSNILVDKILYFEHGKYIYVLKNVSISDMSFLKKDTKLYSSNLFLVIESLYQSTMLFCDLSGLSKEITNIQLGSVETTIQPGDTLCIEVKVIEKSNHLMRLEGRVMKEGQIIFNPKIAIKVN</sequence>
<comment type="caution">
    <text evidence="1">The sequence shown here is derived from an EMBL/GenBank/DDBJ whole genome shotgun (WGS) entry which is preliminary data.</text>
</comment>
<dbReference type="SUPFAM" id="SSF54637">
    <property type="entry name" value="Thioesterase/thiol ester dehydrase-isomerase"/>
    <property type="match status" value="1"/>
</dbReference>
<keyword evidence="2" id="KW-1185">Reference proteome</keyword>
<dbReference type="InterPro" id="IPR029069">
    <property type="entry name" value="HotDog_dom_sf"/>
</dbReference>
<dbReference type="EMBL" id="NMQW01000014">
    <property type="protein sequence ID" value="OXM86520.1"/>
    <property type="molecule type" value="Genomic_DNA"/>
</dbReference>
<organism evidence="1 2">
    <name type="scientific">Paenibacillus rigui</name>
    <dbReference type="NCBI Taxonomy" id="554312"/>
    <lineage>
        <taxon>Bacteria</taxon>
        <taxon>Bacillati</taxon>
        <taxon>Bacillota</taxon>
        <taxon>Bacilli</taxon>
        <taxon>Bacillales</taxon>
        <taxon>Paenibacillaceae</taxon>
        <taxon>Paenibacillus</taxon>
    </lineage>
</organism>
<dbReference type="Gene3D" id="3.10.129.10">
    <property type="entry name" value="Hotdog Thioesterase"/>
    <property type="match status" value="1"/>
</dbReference>
<dbReference type="RefSeq" id="WP_094014736.1">
    <property type="nucleotide sequence ID" value="NZ_NMQW01000014.1"/>
</dbReference>
<evidence type="ECO:0000313" key="1">
    <source>
        <dbReference type="EMBL" id="OXM86520.1"/>
    </source>
</evidence>
<reference evidence="1 2" key="1">
    <citation type="submission" date="2017-07" db="EMBL/GenBank/DDBJ databases">
        <title>Genome sequencing and assembly of Paenibacillus rigui.</title>
        <authorList>
            <person name="Mayilraj S."/>
        </authorList>
    </citation>
    <scope>NUCLEOTIDE SEQUENCE [LARGE SCALE GENOMIC DNA]</scope>
    <source>
        <strain evidence="1 2">JCM 16352</strain>
    </source>
</reference>